<gene>
    <name evidence="3" type="ORF">SAMN04487951_101199</name>
</gene>
<feature type="domain" description="Chalcone isomerase" evidence="2">
    <location>
        <begin position="37"/>
        <end position="196"/>
    </location>
</feature>
<evidence type="ECO:0000313" key="4">
    <source>
        <dbReference type="Proteomes" id="UP000199677"/>
    </source>
</evidence>
<dbReference type="RefSeq" id="WP_089701583.1">
    <property type="nucleotide sequence ID" value="NZ_FNII01000001.1"/>
</dbReference>
<dbReference type="OrthoDB" id="270742at2"/>
<keyword evidence="4" id="KW-1185">Reference proteome</keyword>
<dbReference type="AlphaFoldDB" id="A0A1G9XAR2"/>
<evidence type="ECO:0000313" key="3">
    <source>
        <dbReference type="EMBL" id="SDM93814.1"/>
    </source>
</evidence>
<keyword evidence="3" id="KW-0413">Isomerase</keyword>
<accession>A0A1G9XAR2</accession>
<evidence type="ECO:0000256" key="1">
    <source>
        <dbReference type="SAM" id="SignalP"/>
    </source>
</evidence>
<dbReference type="EMBL" id="FNII01000001">
    <property type="protein sequence ID" value="SDM93814.1"/>
    <property type="molecule type" value="Genomic_DNA"/>
</dbReference>
<dbReference type="STRING" id="416873.SAMN04487951_101199"/>
<organism evidence="3 4">
    <name type="scientific">Vreelandella arcis</name>
    <dbReference type="NCBI Taxonomy" id="416873"/>
    <lineage>
        <taxon>Bacteria</taxon>
        <taxon>Pseudomonadati</taxon>
        <taxon>Pseudomonadota</taxon>
        <taxon>Gammaproteobacteria</taxon>
        <taxon>Oceanospirillales</taxon>
        <taxon>Halomonadaceae</taxon>
        <taxon>Vreelandella</taxon>
    </lineage>
</organism>
<dbReference type="Proteomes" id="UP000199677">
    <property type="component" value="Unassembled WGS sequence"/>
</dbReference>
<dbReference type="Pfam" id="PF16036">
    <property type="entry name" value="Chalcone_3"/>
    <property type="match status" value="1"/>
</dbReference>
<reference evidence="4" key="1">
    <citation type="submission" date="2016-10" db="EMBL/GenBank/DDBJ databases">
        <authorList>
            <person name="Varghese N."/>
            <person name="Submissions S."/>
        </authorList>
    </citation>
    <scope>NUCLEOTIDE SEQUENCE [LARGE SCALE GENOMIC DNA]</scope>
    <source>
        <strain evidence="4">CGMCC 1.6494</strain>
    </source>
</reference>
<feature type="signal peptide" evidence="1">
    <location>
        <begin position="1"/>
        <end position="33"/>
    </location>
</feature>
<feature type="chain" id="PRO_5011552462" evidence="1">
    <location>
        <begin position="34"/>
        <end position="198"/>
    </location>
</feature>
<keyword evidence="1" id="KW-0732">Signal</keyword>
<sequence length="198" mass="21979">MPLLSGISLLRGRHVGVWLVSACLLVGSSAAWAQTVSVEGERFERNVEENGQRYALIGSGIFTYMLWTAYVGAYYQVEGEPEPQPQNDIPRRLELAYFHDIEAGEFAEATTETLQDTLSSSAYRALQSDLEALNDSYRDVAPGDRYVLSWDGDQLRLVLNGETLFEGGDATFANAMFGIWLGQEPLGEDFRDALLGRE</sequence>
<dbReference type="InterPro" id="IPR016087">
    <property type="entry name" value="Chalcone_isomerase"/>
</dbReference>
<dbReference type="SUPFAM" id="SSF54626">
    <property type="entry name" value="Chalcone isomerase"/>
    <property type="match status" value="1"/>
</dbReference>
<dbReference type="InterPro" id="IPR036298">
    <property type="entry name" value="Chalcone_isomerase_sf"/>
</dbReference>
<name>A0A1G9XAR2_9GAMM</name>
<protein>
    <submittedName>
        <fullName evidence="3">Chalcone isomerase-like</fullName>
    </submittedName>
</protein>
<evidence type="ECO:0000259" key="2">
    <source>
        <dbReference type="Pfam" id="PF16036"/>
    </source>
</evidence>
<proteinExistence type="predicted"/>
<dbReference type="GO" id="GO:0016872">
    <property type="term" value="F:intramolecular lyase activity"/>
    <property type="evidence" value="ECO:0007669"/>
    <property type="project" value="InterPro"/>
</dbReference>